<evidence type="ECO:0000313" key="8">
    <source>
        <dbReference type="EMBL" id="KAK7280571.1"/>
    </source>
</evidence>
<keyword evidence="5" id="KW-0539">Nucleus</keyword>
<organism evidence="8 9">
    <name type="scientific">Clitoria ternatea</name>
    <name type="common">Butterfly pea</name>
    <dbReference type="NCBI Taxonomy" id="43366"/>
    <lineage>
        <taxon>Eukaryota</taxon>
        <taxon>Viridiplantae</taxon>
        <taxon>Streptophyta</taxon>
        <taxon>Embryophyta</taxon>
        <taxon>Tracheophyta</taxon>
        <taxon>Spermatophyta</taxon>
        <taxon>Magnoliopsida</taxon>
        <taxon>eudicotyledons</taxon>
        <taxon>Gunneridae</taxon>
        <taxon>Pentapetalae</taxon>
        <taxon>rosids</taxon>
        <taxon>fabids</taxon>
        <taxon>Fabales</taxon>
        <taxon>Fabaceae</taxon>
        <taxon>Papilionoideae</taxon>
        <taxon>50 kb inversion clade</taxon>
        <taxon>NPAAA clade</taxon>
        <taxon>indigoferoid/millettioid clade</taxon>
        <taxon>Phaseoleae</taxon>
        <taxon>Clitoria</taxon>
    </lineage>
</organism>
<evidence type="ECO:0000256" key="5">
    <source>
        <dbReference type="ARBA" id="ARBA00023242"/>
    </source>
</evidence>
<dbReference type="InterPro" id="IPR050655">
    <property type="entry name" value="Plant_B3_domain"/>
</dbReference>
<comment type="caution">
    <text evidence="8">The sequence shown here is derived from an EMBL/GenBank/DDBJ whole genome shotgun (WGS) entry which is preliminary data.</text>
</comment>
<dbReference type="Proteomes" id="UP001359559">
    <property type="component" value="Unassembled WGS sequence"/>
</dbReference>
<feature type="region of interest" description="Disordered" evidence="6">
    <location>
        <begin position="758"/>
        <end position="792"/>
    </location>
</feature>
<feature type="domain" description="TF-B3" evidence="7">
    <location>
        <begin position="129"/>
        <end position="222"/>
    </location>
</feature>
<dbReference type="GO" id="GO:0003677">
    <property type="term" value="F:DNA binding"/>
    <property type="evidence" value="ECO:0007669"/>
    <property type="project" value="UniProtKB-KW"/>
</dbReference>
<dbReference type="GO" id="GO:0005634">
    <property type="term" value="C:nucleus"/>
    <property type="evidence" value="ECO:0007669"/>
    <property type="project" value="UniProtKB-SubCell"/>
</dbReference>
<dbReference type="AlphaFoldDB" id="A0AAN9ILG9"/>
<keyword evidence="3" id="KW-0238">DNA-binding</keyword>
<evidence type="ECO:0000256" key="3">
    <source>
        <dbReference type="ARBA" id="ARBA00023125"/>
    </source>
</evidence>
<feature type="domain" description="TF-B3" evidence="7">
    <location>
        <begin position="617"/>
        <end position="710"/>
    </location>
</feature>
<dbReference type="Pfam" id="PF02362">
    <property type="entry name" value="B3"/>
    <property type="match status" value="4"/>
</dbReference>
<evidence type="ECO:0000256" key="2">
    <source>
        <dbReference type="ARBA" id="ARBA00023015"/>
    </source>
</evidence>
<protein>
    <recommendedName>
        <fullName evidence="7">TF-B3 domain-containing protein</fullName>
    </recommendedName>
</protein>
<evidence type="ECO:0000313" key="9">
    <source>
        <dbReference type="Proteomes" id="UP001359559"/>
    </source>
</evidence>
<evidence type="ECO:0000259" key="7">
    <source>
        <dbReference type="PROSITE" id="PS50863"/>
    </source>
</evidence>
<comment type="subcellular location">
    <subcellularLocation>
        <location evidence="1">Nucleus</location>
    </subcellularLocation>
</comment>
<accession>A0AAN9ILG9</accession>
<keyword evidence="2" id="KW-0805">Transcription regulation</keyword>
<feature type="domain" description="TF-B3" evidence="7">
    <location>
        <begin position="377"/>
        <end position="470"/>
    </location>
</feature>
<proteinExistence type="predicted"/>
<keyword evidence="4" id="KW-0804">Transcription</keyword>
<dbReference type="EMBL" id="JAYKXN010000006">
    <property type="protein sequence ID" value="KAK7280571.1"/>
    <property type="molecule type" value="Genomic_DNA"/>
</dbReference>
<feature type="compositionally biased region" description="Polar residues" evidence="6">
    <location>
        <begin position="778"/>
        <end position="792"/>
    </location>
</feature>
<dbReference type="PROSITE" id="PS50863">
    <property type="entry name" value="B3"/>
    <property type="match status" value="4"/>
</dbReference>
<dbReference type="CDD" id="cd10017">
    <property type="entry name" value="B3_DNA"/>
    <property type="match status" value="4"/>
</dbReference>
<name>A0AAN9ILG9_CLITE</name>
<dbReference type="PANTHER" id="PTHR31920:SF117">
    <property type="entry name" value="TRANSCRIPTIONAL FACTOR FAMILY PROTEIN, PUTATIVE-RELATED"/>
    <property type="match status" value="1"/>
</dbReference>
<dbReference type="Gene3D" id="2.40.330.10">
    <property type="entry name" value="DNA-binding pseudobarrel domain"/>
    <property type="match status" value="5"/>
</dbReference>
<evidence type="ECO:0000256" key="4">
    <source>
        <dbReference type="ARBA" id="ARBA00023163"/>
    </source>
</evidence>
<dbReference type="SMART" id="SM01019">
    <property type="entry name" value="B3"/>
    <property type="match status" value="4"/>
</dbReference>
<dbReference type="InterPro" id="IPR003340">
    <property type="entry name" value="B3_DNA-bd"/>
</dbReference>
<sequence>MATQIRLQPNAVLPFHFFKIITGPNLQRLRIPNKFTKLYGGGLPNPVLLKPKDCAEWKVYWTKEMKFIGTSKIDVIILDQSATEIDYPSYEDIHIVELKDDGLDQRVRPKSPLVSGSAGSSLRGNAILPISFFKIILKTNLARLKIPNKFTRIYGDGLANPVFIKPPDGTEWEVYWTKHNDEVWLEKGWKEFVERYSLDQGHLVVFKYKGTCHMDVLIHDQTALEINYPNIPPPYAKDNLDQNQSHHEIKSMDISGELPDQNTTQIRGEKSALNLSLNYPKEPRALEVARKFISQNPFFTVYIKHSLLKGSLVSLPDLKFDIGDKKEVTVKSGERSWNVKLLRCYPSASPFQTNKTASPLQTGTMAGFSSGRNAILPISFFKIILKTNLLSLKIPNKFTSIYGGGLSNPVFIKPPDGTEWGVYWTKHNDEVWLEKGWKEFVENYSLDQGHVVVFKYKGTSHMDVLILDQTSLEINYPNIPPPYAKDNLDPNQSHHEIKSMDISDEYPYQNTTQIRGFNLNYPKEKRAQEVIRKFISPNPFFTVFIKPSLLKGSRVSIPNLKIDIKDKREVILKIEKRSWNVKLLPTAGDRKLLSTGWALFFLSMATQIRLQRNAILPFHFFKIITGPNLQRLRIPSKFTKLYGGGLPNPVLLKPKDCAEWKVYWTKENEVYWFEKGWSEFVENYSLDHGHLVVFKYKGTSKIEVIILDQSATEIDYPSYEDIHIVELKDDGLDQRVRPKSPLVYGKRKRKNSANVERNSNVKMFSAHGPAQSDKRTKFSTTRKQQQNGVKTTKRTLSLNMPRTLRGQEKHVPKFLDVEMKMKEKNVTVQHEDKCWEVKVICAQSGEYDRFTCGWSVFARQSQLQAGDVCVFEIIDPKVPLLKANIFKSISM</sequence>
<reference evidence="8 9" key="1">
    <citation type="submission" date="2024-01" db="EMBL/GenBank/DDBJ databases">
        <title>The genomes of 5 underutilized Papilionoideae crops provide insights into root nodulation and disease resistance.</title>
        <authorList>
            <person name="Yuan L."/>
        </authorList>
    </citation>
    <scope>NUCLEOTIDE SEQUENCE [LARGE SCALE GENOMIC DNA]</scope>
    <source>
        <strain evidence="8">LY-2023</strain>
        <tissue evidence="8">Leaf</tissue>
    </source>
</reference>
<dbReference type="InterPro" id="IPR015300">
    <property type="entry name" value="DNA-bd_pseudobarrel_sf"/>
</dbReference>
<gene>
    <name evidence="8" type="ORF">RJT34_25635</name>
</gene>
<dbReference type="PANTHER" id="PTHR31920">
    <property type="entry name" value="B3 DOMAIN-CONTAINING"/>
    <property type="match status" value="1"/>
</dbReference>
<feature type="domain" description="TF-B3" evidence="7">
    <location>
        <begin position="835"/>
        <end position="889"/>
    </location>
</feature>
<dbReference type="SUPFAM" id="SSF101936">
    <property type="entry name" value="DNA-binding pseudobarrel domain"/>
    <property type="match status" value="5"/>
</dbReference>
<keyword evidence="9" id="KW-1185">Reference proteome</keyword>
<evidence type="ECO:0000256" key="1">
    <source>
        <dbReference type="ARBA" id="ARBA00004123"/>
    </source>
</evidence>
<evidence type="ECO:0000256" key="6">
    <source>
        <dbReference type="SAM" id="MobiDB-lite"/>
    </source>
</evidence>